<proteinExistence type="predicted"/>
<organism evidence="1 2">
    <name type="scientific">Mycena rosella</name>
    <name type="common">Pink bonnet</name>
    <name type="synonym">Agaricus rosellus</name>
    <dbReference type="NCBI Taxonomy" id="1033263"/>
    <lineage>
        <taxon>Eukaryota</taxon>
        <taxon>Fungi</taxon>
        <taxon>Dikarya</taxon>
        <taxon>Basidiomycota</taxon>
        <taxon>Agaricomycotina</taxon>
        <taxon>Agaricomycetes</taxon>
        <taxon>Agaricomycetidae</taxon>
        <taxon>Agaricales</taxon>
        <taxon>Marasmiineae</taxon>
        <taxon>Mycenaceae</taxon>
        <taxon>Mycena</taxon>
    </lineage>
</organism>
<dbReference type="GO" id="GO:0007030">
    <property type="term" value="P:Golgi organization"/>
    <property type="evidence" value="ECO:0007669"/>
    <property type="project" value="TreeGrafter"/>
</dbReference>
<reference evidence="1" key="1">
    <citation type="submission" date="2023-03" db="EMBL/GenBank/DDBJ databases">
        <title>Massive genome expansion in bonnet fungi (Mycena s.s.) driven by repeated elements and novel gene families across ecological guilds.</title>
        <authorList>
            <consortium name="Lawrence Berkeley National Laboratory"/>
            <person name="Harder C.B."/>
            <person name="Miyauchi S."/>
            <person name="Viragh M."/>
            <person name="Kuo A."/>
            <person name="Thoen E."/>
            <person name="Andreopoulos B."/>
            <person name="Lu D."/>
            <person name="Skrede I."/>
            <person name="Drula E."/>
            <person name="Henrissat B."/>
            <person name="Morin E."/>
            <person name="Kohler A."/>
            <person name="Barry K."/>
            <person name="LaButti K."/>
            <person name="Morin E."/>
            <person name="Salamov A."/>
            <person name="Lipzen A."/>
            <person name="Mereny Z."/>
            <person name="Hegedus B."/>
            <person name="Baldrian P."/>
            <person name="Stursova M."/>
            <person name="Weitz H."/>
            <person name="Taylor A."/>
            <person name="Grigoriev I.V."/>
            <person name="Nagy L.G."/>
            <person name="Martin F."/>
            <person name="Kauserud H."/>
        </authorList>
    </citation>
    <scope>NUCLEOTIDE SEQUENCE</scope>
    <source>
        <strain evidence="1">CBHHK067</strain>
    </source>
</reference>
<evidence type="ECO:0000313" key="1">
    <source>
        <dbReference type="EMBL" id="KAJ7696676.1"/>
    </source>
</evidence>
<dbReference type="InterPro" id="IPR008551">
    <property type="entry name" value="TANGO2"/>
</dbReference>
<dbReference type="AlphaFoldDB" id="A0AAD7GIM0"/>
<dbReference type="GO" id="GO:0005794">
    <property type="term" value="C:Golgi apparatus"/>
    <property type="evidence" value="ECO:0007669"/>
    <property type="project" value="TreeGrafter"/>
</dbReference>
<keyword evidence="2" id="KW-1185">Reference proteome</keyword>
<accession>A0AAD7GIM0</accession>
<evidence type="ECO:0000313" key="2">
    <source>
        <dbReference type="Proteomes" id="UP001221757"/>
    </source>
</evidence>
<dbReference type="GO" id="GO:0009306">
    <property type="term" value="P:protein secretion"/>
    <property type="evidence" value="ECO:0007669"/>
    <property type="project" value="TreeGrafter"/>
</dbReference>
<dbReference type="PANTHER" id="PTHR17985">
    <property type="entry name" value="SER/THR-RICH PROTEIN T10 IN DGCR REGION"/>
    <property type="match status" value="1"/>
</dbReference>
<protein>
    <submittedName>
        <fullName evidence="1">NRDE protein-domain-containing protein</fullName>
    </submittedName>
</protein>
<gene>
    <name evidence="1" type="ORF">B0H17DRAFT_1007330</name>
</gene>
<dbReference type="PANTHER" id="PTHR17985:SF8">
    <property type="entry name" value="TRANSPORT AND GOLGI ORGANIZATION PROTEIN 2 HOMOLOG"/>
    <property type="match status" value="1"/>
</dbReference>
<comment type="caution">
    <text evidence="1">The sequence shown here is derived from an EMBL/GenBank/DDBJ whole genome shotgun (WGS) entry which is preliminary data.</text>
</comment>
<sequence length="318" mass="33262">MCVAFWTLDHPDYALILCANRDEFLARPTRPAAFHSFGSDGNEEGRVLSGRDTQAGGTWLGLAPASGRVALLTNITEPPQSLSSSRGALCPTFLLADADATLEELYPPAAQYAGFNLLVLAAEWEAGADARLHFPYASLLSNGGGGGLLSARPLRPEERACGGLSNGVDGKGADAWPKVAHGRALFAAAAAAADSPRTDGDDADAQDAALAARLFALLRTPPAAPVRVREELRRAVCVAPLTLGGATAAPLAREAYATRLATVLLVRRSGAARFAERDVWVRAPDGGVLLSEPGAGERLWRVQVGAEAPAPVVRDRNL</sequence>
<dbReference type="EMBL" id="JARKIE010000033">
    <property type="protein sequence ID" value="KAJ7696676.1"/>
    <property type="molecule type" value="Genomic_DNA"/>
</dbReference>
<name>A0AAD7GIM0_MYCRO</name>
<dbReference type="Pfam" id="PF05742">
    <property type="entry name" value="TANGO2"/>
    <property type="match status" value="1"/>
</dbReference>
<dbReference type="Proteomes" id="UP001221757">
    <property type="component" value="Unassembled WGS sequence"/>
</dbReference>